<dbReference type="InterPro" id="IPR012910">
    <property type="entry name" value="Plug_dom"/>
</dbReference>
<dbReference type="GO" id="GO:0044718">
    <property type="term" value="P:siderophore transmembrane transport"/>
    <property type="evidence" value="ECO:0007669"/>
    <property type="project" value="TreeGrafter"/>
</dbReference>
<evidence type="ECO:0000256" key="3">
    <source>
        <dbReference type="ARBA" id="ARBA00022452"/>
    </source>
</evidence>
<gene>
    <name evidence="15" type="ORF">ENS06_14825</name>
</gene>
<comment type="similarity">
    <text evidence="10 11">Belongs to the TonB-dependent receptor family.</text>
</comment>
<dbReference type="SUPFAM" id="SSF56935">
    <property type="entry name" value="Porins"/>
    <property type="match status" value="1"/>
</dbReference>
<evidence type="ECO:0000313" key="15">
    <source>
        <dbReference type="EMBL" id="HFK98585.1"/>
    </source>
</evidence>
<keyword evidence="2 10" id="KW-0813">Transport</keyword>
<evidence type="ECO:0000256" key="8">
    <source>
        <dbReference type="ARBA" id="ARBA00023170"/>
    </source>
</evidence>
<dbReference type="Gene3D" id="2.40.170.20">
    <property type="entry name" value="TonB-dependent receptor, beta-barrel domain"/>
    <property type="match status" value="1"/>
</dbReference>
<dbReference type="InterPro" id="IPR000531">
    <property type="entry name" value="Beta-barrel_TonB"/>
</dbReference>
<sequence>MPLGACSKTERGVPWGAGGQLPEGCFLCRAGLAAARHKKESSAFSASLWCILVKGREVLRIVALGLVVFFAALTAQAVAADTSLDPLLYFTGEDLSLLTVASRRPESPQRAPAVVRVITARDIRDHGYRTLADVLRSQAGFAVLPGERGGIPYLRGIREGILFLYDGVPLNVNVSKSIHPVDEDLSLDAVERIEIVLGPGSVLWGPDAYAGIVNIVPWRGPESRQDRNGRVRGWVGTQNDRGAGFHFADHHGAVRGALTLSAQTRRFWDDAISAPPSESGASPWSVSDLEDSTFSEAVATLDLWNRLHLTGRLTDHTHRYVMHYQDGFAWPGEKSAPISFVKAAASQRLGSSDLSVKLHYANSRLELMDGDLSRRQTDDILAAEMLWYRPLGAGGGLTLGASYRQDRTRDAVVRDGFLPDFYKPPYRVFVPPVVQADFDNTLGSVFGQVRGRVGPLDLWAGLRYDDPDAYRATLTASAGALWPLADQWTLKASLGTAYRTPYAAQLYADRALDPEGIRTAALELAWFQAPDRQAAVTAFVSRLSDHLQEDPYGGLSEPGDHHTVGVEAQGRFRVHRSLDLFGAAWIMDAGNAWVRYNVLQAYFVSPGGGLTPIYEQWRAPWDTGPSWGISAGLLWTFRPGWSAALEGAWTDGWPYAYDKGRRQGECAGDKTVRGSLRVKDLPWRGASVQLTAENLLDQDGSVPGVFGPAPRPPLRVWVECQWRF</sequence>
<keyword evidence="6 11" id="KW-0798">TonB box</keyword>
<proteinExistence type="inferred from homology"/>
<evidence type="ECO:0000256" key="5">
    <source>
        <dbReference type="ARBA" id="ARBA00022729"/>
    </source>
</evidence>
<keyword evidence="9 10" id="KW-0998">Cell outer membrane</keyword>
<reference evidence="15" key="1">
    <citation type="journal article" date="2020" name="mSystems">
        <title>Genome- and Community-Level Interaction Insights into Carbon Utilization and Element Cycling Functions of Hydrothermarchaeota in Hydrothermal Sediment.</title>
        <authorList>
            <person name="Zhou Z."/>
            <person name="Liu Y."/>
            <person name="Xu W."/>
            <person name="Pan J."/>
            <person name="Luo Z.H."/>
            <person name="Li M."/>
        </authorList>
    </citation>
    <scope>NUCLEOTIDE SEQUENCE [LARGE SCALE GENOMIC DNA]</scope>
    <source>
        <strain evidence="15">SpSt-456</strain>
    </source>
</reference>
<dbReference type="PANTHER" id="PTHR30069">
    <property type="entry name" value="TONB-DEPENDENT OUTER MEMBRANE RECEPTOR"/>
    <property type="match status" value="1"/>
</dbReference>
<dbReference type="InterPro" id="IPR036942">
    <property type="entry name" value="Beta-barrel_TonB_sf"/>
</dbReference>
<protein>
    <submittedName>
        <fullName evidence="15">TonB-dependent receptor</fullName>
    </submittedName>
</protein>
<keyword evidence="8 15" id="KW-0675">Receptor</keyword>
<evidence type="ECO:0000256" key="6">
    <source>
        <dbReference type="ARBA" id="ARBA00023077"/>
    </source>
</evidence>
<comment type="subcellular location">
    <subcellularLocation>
        <location evidence="1 10">Cell outer membrane</location>
        <topology evidence="1 10">Multi-pass membrane protein</topology>
    </subcellularLocation>
</comment>
<dbReference type="AlphaFoldDB" id="A0A832A8N9"/>
<feature type="domain" description="TonB-dependent receptor plug" evidence="14">
    <location>
        <begin position="109"/>
        <end position="212"/>
    </location>
</feature>
<dbReference type="Pfam" id="PF07715">
    <property type="entry name" value="Plug"/>
    <property type="match status" value="1"/>
</dbReference>
<keyword evidence="3 10" id="KW-1134">Transmembrane beta strand</keyword>
<name>A0A832A8N9_9BACT</name>
<evidence type="ECO:0000259" key="13">
    <source>
        <dbReference type="Pfam" id="PF00593"/>
    </source>
</evidence>
<evidence type="ECO:0000256" key="4">
    <source>
        <dbReference type="ARBA" id="ARBA00022692"/>
    </source>
</evidence>
<dbReference type="GO" id="GO:0009279">
    <property type="term" value="C:cell outer membrane"/>
    <property type="evidence" value="ECO:0007669"/>
    <property type="project" value="UniProtKB-SubCell"/>
</dbReference>
<feature type="domain" description="TonB-dependent receptor-like beta-barrel" evidence="13">
    <location>
        <begin position="302"/>
        <end position="669"/>
    </location>
</feature>
<keyword evidence="7 10" id="KW-0472">Membrane</keyword>
<evidence type="ECO:0000256" key="7">
    <source>
        <dbReference type="ARBA" id="ARBA00023136"/>
    </source>
</evidence>
<keyword evidence="5" id="KW-0732">Signal</keyword>
<dbReference type="InterPro" id="IPR039426">
    <property type="entry name" value="TonB-dep_rcpt-like"/>
</dbReference>
<organism evidence="15">
    <name type="scientific">Desulfacinum infernum</name>
    <dbReference type="NCBI Taxonomy" id="35837"/>
    <lineage>
        <taxon>Bacteria</taxon>
        <taxon>Pseudomonadati</taxon>
        <taxon>Thermodesulfobacteriota</taxon>
        <taxon>Syntrophobacteria</taxon>
        <taxon>Syntrophobacterales</taxon>
        <taxon>Syntrophobacteraceae</taxon>
        <taxon>Desulfacinum</taxon>
    </lineage>
</organism>
<evidence type="ECO:0000259" key="14">
    <source>
        <dbReference type="Pfam" id="PF07715"/>
    </source>
</evidence>
<dbReference type="Gene3D" id="2.170.130.10">
    <property type="entry name" value="TonB-dependent receptor, plug domain"/>
    <property type="match status" value="1"/>
</dbReference>
<dbReference type="Pfam" id="PF00593">
    <property type="entry name" value="TonB_dep_Rec_b-barrel"/>
    <property type="match status" value="1"/>
</dbReference>
<feature type="transmembrane region" description="Helical" evidence="12">
    <location>
        <begin position="58"/>
        <end position="79"/>
    </location>
</feature>
<dbReference type="PROSITE" id="PS52016">
    <property type="entry name" value="TONB_DEPENDENT_REC_3"/>
    <property type="match status" value="1"/>
</dbReference>
<keyword evidence="4 10" id="KW-0812">Transmembrane</keyword>
<accession>A0A832A8N9</accession>
<dbReference type="InterPro" id="IPR037066">
    <property type="entry name" value="Plug_dom_sf"/>
</dbReference>
<dbReference type="EMBL" id="DSTK01000040">
    <property type="protein sequence ID" value="HFK98585.1"/>
    <property type="molecule type" value="Genomic_DNA"/>
</dbReference>
<evidence type="ECO:0000256" key="10">
    <source>
        <dbReference type="PROSITE-ProRule" id="PRU01360"/>
    </source>
</evidence>
<comment type="caution">
    <text evidence="15">The sequence shown here is derived from an EMBL/GenBank/DDBJ whole genome shotgun (WGS) entry which is preliminary data.</text>
</comment>
<evidence type="ECO:0000256" key="9">
    <source>
        <dbReference type="ARBA" id="ARBA00023237"/>
    </source>
</evidence>
<evidence type="ECO:0000256" key="11">
    <source>
        <dbReference type="RuleBase" id="RU003357"/>
    </source>
</evidence>
<evidence type="ECO:0000256" key="12">
    <source>
        <dbReference type="SAM" id="Phobius"/>
    </source>
</evidence>
<evidence type="ECO:0000256" key="2">
    <source>
        <dbReference type="ARBA" id="ARBA00022448"/>
    </source>
</evidence>
<dbReference type="GO" id="GO:0015344">
    <property type="term" value="F:siderophore uptake transmembrane transporter activity"/>
    <property type="evidence" value="ECO:0007669"/>
    <property type="project" value="TreeGrafter"/>
</dbReference>
<evidence type="ECO:0000256" key="1">
    <source>
        <dbReference type="ARBA" id="ARBA00004571"/>
    </source>
</evidence>
<dbReference type="PANTHER" id="PTHR30069:SF29">
    <property type="entry name" value="HEMOGLOBIN AND HEMOGLOBIN-HAPTOGLOBIN-BINDING PROTEIN 1-RELATED"/>
    <property type="match status" value="1"/>
</dbReference>
<keyword evidence="12" id="KW-1133">Transmembrane helix</keyword>